<dbReference type="RefSeq" id="WP_092496975.1">
    <property type="nucleotide sequence ID" value="NZ_FOFG01000008.1"/>
</dbReference>
<dbReference type="Proteomes" id="UP000199647">
    <property type="component" value="Unassembled WGS sequence"/>
</dbReference>
<sequence>MARFEMQMDTAHGVLFLADSGSLVSIPSETNAVFVTATDDCLAFWVMHYVDGASIVTITDEACQTANKKLFSGSINAQSGVVTLTDSSAFRYLNVPVPQGPMPIEIWAEDDKNPEWVWIQIAAIRSI</sequence>
<dbReference type="EMBL" id="FOFG01000008">
    <property type="protein sequence ID" value="SEQ88662.1"/>
    <property type="molecule type" value="Genomic_DNA"/>
</dbReference>
<name>A0A1H9JP96_9HYPH</name>
<proteinExistence type="predicted"/>
<evidence type="ECO:0000313" key="1">
    <source>
        <dbReference type="EMBL" id="SEQ88662.1"/>
    </source>
</evidence>
<protein>
    <submittedName>
        <fullName evidence="1">Uncharacterized protein</fullName>
    </submittedName>
</protein>
<dbReference type="AlphaFoldDB" id="A0A1H9JP96"/>
<reference evidence="1 2" key="1">
    <citation type="submission" date="2016-10" db="EMBL/GenBank/DDBJ databases">
        <authorList>
            <person name="de Groot N.N."/>
        </authorList>
    </citation>
    <scope>NUCLEOTIDE SEQUENCE [LARGE SCALE GENOMIC DNA]</scope>
    <source>
        <strain evidence="1 2">A52C2</strain>
    </source>
</reference>
<accession>A0A1H9JP96</accession>
<keyword evidence="2" id="KW-1185">Reference proteome</keyword>
<dbReference type="OrthoDB" id="8449815at2"/>
<evidence type="ECO:0000313" key="2">
    <source>
        <dbReference type="Proteomes" id="UP000199647"/>
    </source>
</evidence>
<organism evidence="1 2">
    <name type="scientific">Faunimonas pinastri</name>
    <dbReference type="NCBI Taxonomy" id="1855383"/>
    <lineage>
        <taxon>Bacteria</taxon>
        <taxon>Pseudomonadati</taxon>
        <taxon>Pseudomonadota</taxon>
        <taxon>Alphaproteobacteria</taxon>
        <taxon>Hyphomicrobiales</taxon>
        <taxon>Afifellaceae</taxon>
        <taxon>Faunimonas</taxon>
    </lineage>
</organism>
<gene>
    <name evidence="1" type="ORF">SAMN05216548_108204</name>
</gene>